<comment type="caution">
    <text evidence="1">The sequence shown here is derived from an EMBL/GenBank/DDBJ whole genome shotgun (WGS) entry which is preliminary data.</text>
</comment>
<dbReference type="EMBL" id="LAZR01014575">
    <property type="protein sequence ID" value="KKM16894.1"/>
    <property type="molecule type" value="Genomic_DNA"/>
</dbReference>
<feature type="non-terminal residue" evidence="1">
    <location>
        <position position="1"/>
    </location>
</feature>
<reference evidence="1" key="1">
    <citation type="journal article" date="2015" name="Nature">
        <title>Complex archaea that bridge the gap between prokaryotes and eukaryotes.</title>
        <authorList>
            <person name="Spang A."/>
            <person name="Saw J.H."/>
            <person name="Jorgensen S.L."/>
            <person name="Zaremba-Niedzwiedzka K."/>
            <person name="Martijn J."/>
            <person name="Lind A.E."/>
            <person name="van Eijk R."/>
            <person name="Schleper C."/>
            <person name="Guy L."/>
            <person name="Ettema T.J."/>
        </authorList>
    </citation>
    <scope>NUCLEOTIDE SEQUENCE</scope>
</reference>
<gene>
    <name evidence="1" type="ORF">LCGC14_1681260</name>
</gene>
<name>A0A0F9IAZ5_9ZZZZ</name>
<dbReference type="AlphaFoldDB" id="A0A0F9IAZ5"/>
<sequence length="73" mass="8745">LEISSHPENIERFCKILQPYAIIKQEQIMILLRFCETRVLEGRFGGDYDAEQEILYLRLKVLNHRGKYELFIC</sequence>
<accession>A0A0F9IAZ5</accession>
<evidence type="ECO:0000313" key="1">
    <source>
        <dbReference type="EMBL" id="KKM16894.1"/>
    </source>
</evidence>
<protein>
    <submittedName>
        <fullName evidence="1">Uncharacterized protein</fullName>
    </submittedName>
</protein>
<proteinExistence type="predicted"/>
<organism evidence="1">
    <name type="scientific">marine sediment metagenome</name>
    <dbReference type="NCBI Taxonomy" id="412755"/>
    <lineage>
        <taxon>unclassified sequences</taxon>
        <taxon>metagenomes</taxon>
        <taxon>ecological metagenomes</taxon>
    </lineage>
</organism>